<comment type="caution">
    <text evidence="1">The sequence shown here is derived from an EMBL/GenBank/DDBJ whole genome shotgun (WGS) entry which is preliminary data.</text>
</comment>
<keyword evidence="2" id="KW-1185">Reference proteome</keyword>
<organism evidence="1 2">
    <name type="scientific">Lactuca sativa</name>
    <name type="common">Garden lettuce</name>
    <dbReference type="NCBI Taxonomy" id="4236"/>
    <lineage>
        <taxon>Eukaryota</taxon>
        <taxon>Viridiplantae</taxon>
        <taxon>Streptophyta</taxon>
        <taxon>Embryophyta</taxon>
        <taxon>Tracheophyta</taxon>
        <taxon>Spermatophyta</taxon>
        <taxon>Magnoliopsida</taxon>
        <taxon>eudicotyledons</taxon>
        <taxon>Gunneridae</taxon>
        <taxon>Pentapetalae</taxon>
        <taxon>asterids</taxon>
        <taxon>campanulids</taxon>
        <taxon>Asterales</taxon>
        <taxon>Asteraceae</taxon>
        <taxon>Cichorioideae</taxon>
        <taxon>Cichorieae</taxon>
        <taxon>Lactucinae</taxon>
        <taxon>Lactuca</taxon>
    </lineage>
</organism>
<name>A0A9R1VHZ2_LACSA</name>
<proteinExistence type="predicted"/>
<accession>A0A9R1VHZ2</accession>
<dbReference type="AlphaFoldDB" id="A0A9R1VHZ2"/>
<dbReference type="PANTHER" id="PTHR31973:SF190">
    <property type="entry name" value="MULE TRANSPOSASE DOMAIN-CONTAINING PROTEIN"/>
    <property type="match status" value="1"/>
</dbReference>
<evidence type="ECO:0000313" key="1">
    <source>
        <dbReference type="EMBL" id="KAJ0205095.1"/>
    </source>
</evidence>
<sequence>MRYFREYLMKRLCVVQKEIDKCEGLLTPTSTMVFDKIKIDATKYVAKYNGAGKYQVTNTWQDQYVVNLNEQICSYRFWEITDMLFVLYGTKVKMDKMLHMLMNGSILDIGYHMESHVGRPKKKRKRGVDEPNSQACKLSRKYQTVTCSRA</sequence>
<gene>
    <name evidence="1" type="ORF">LSAT_V11C500276140</name>
</gene>
<reference evidence="1 2" key="1">
    <citation type="journal article" date="2017" name="Nat. Commun.">
        <title>Genome assembly with in vitro proximity ligation data and whole-genome triplication in lettuce.</title>
        <authorList>
            <person name="Reyes-Chin-Wo S."/>
            <person name="Wang Z."/>
            <person name="Yang X."/>
            <person name="Kozik A."/>
            <person name="Arikit S."/>
            <person name="Song C."/>
            <person name="Xia L."/>
            <person name="Froenicke L."/>
            <person name="Lavelle D.O."/>
            <person name="Truco M.J."/>
            <person name="Xia R."/>
            <person name="Zhu S."/>
            <person name="Xu C."/>
            <person name="Xu H."/>
            <person name="Xu X."/>
            <person name="Cox K."/>
            <person name="Korf I."/>
            <person name="Meyers B.C."/>
            <person name="Michelmore R.W."/>
        </authorList>
    </citation>
    <scope>NUCLEOTIDE SEQUENCE [LARGE SCALE GENOMIC DNA]</scope>
    <source>
        <strain evidence="2">cv. Salinas</strain>
        <tissue evidence="1">Seedlings</tissue>
    </source>
</reference>
<dbReference type="EMBL" id="NBSK02000005">
    <property type="protein sequence ID" value="KAJ0205095.1"/>
    <property type="molecule type" value="Genomic_DNA"/>
</dbReference>
<dbReference type="Proteomes" id="UP000235145">
    <property type="component" value="Unassembled WGS sequence"/>
</dbReference>
<evidence type="ECO:0000313" key="2">
    <source>
        <dbReference type="Proteomes" id="UP000235145"/>
    </source>
</evidence>
<dbReference type="PANTHER" id="PTHR31973">
    <property type="entry name" value="POLYPROTEIN, PUTATIVE-RELATED"/>
    <property type="match status" value="1"/>
</dbReference>
<protein>
    <submittedName>
        <fullName evidence="1">Uncharacterized protein</fullName>
    </submittedName>
</protein>